<evidence type="ECO:0000313" key="2">
    <source>
        <dbReference type="Proteomes" id="UP000790580"/>
    </source>
</evidence>
<dbReference type="Proteomes" id="UP000790580">
    <property type="component" value="Unassembled WGS sequence"/>
</dbReference>
<gene>
    <name evidence="1" type="ORF">KS407_05460</name>
</gene>
<reference evidence="1 2" key="1">
    <citation type="submission" date="2021-06" db="EMBL/GenBank/DDBJ databases">
        <title>Bacillus sp. RD4P76, an endophyte from a halophyte.</title>
        <authorList>
            <person name="Sun J.-Q."/>
        </authorList>
    </citation>
    <scope>NUCLEOTIDE SEQUENCE [LARGE SCALE GENOMIC DNA]</scope>
    <source>
        <strain evidence="1 2">JCM 17098</strain>
    </source>
</reference>
<name>A0ABS6JR50_9BACI</name>
<organism evidence="1 2">
    <name type="scientific">Evansella alkalicola</name>
    <dbReference type="NCBI Taxonomy" id="745819"/>
    <lineage>
        <taxon>Bacteria</taxon>
        <taxon>Bacillati</taxon>
        <taxon>Bacillota</taxon>
        <taxon>Bacilli</taxon>
        <taxon>Bacillales</taxon>
        <taxon>Bacillaceae</taxon>
        <taxon>Evansella</taxon>
    </lineage>
</organism>
<dbReference type="RefSeq" id="WP_088074068.1">
    <property type="nucleotide sequence ID" value="NZ_JAHQCR010000023.1"/>
</dbReference>
<protein>
    <submittedName>
        <fullName evidence="1">Uncharacterized protein</fullName>
    </submittedName>
</protein>
<comment type="caution">
    <text evidence="1">The sequence shown here is derived from an EMBL/GenBank/DDBJ whole genome shotgun (WGS) entry which is preliminary data.</text>
</comment>
<proteinExistence type="predicted"/>
<dbReference type="EMBL" id="JAHQCR010000023">
    <property type="protein sequence ID" value="MBU9720895.1"/>
    <property type="molecule type" value="Genomic_DNA"/>
</dbReference>
<evidence type="ECO:0000313" key="1">
    <source>
        <dbReference type="EMBL" id="MBU9720895.1"/>
    </source>
</evidence>
<keyword evidence="2" id="KW-1185">Reference proteome</keyword>
<accession>A0ABS6JR50</accession>
<sequence>MKFNLTEISTDMPDFENHDQAREWFKEQFHDCFSLKSTDETGGKKVYYYHIIKDVEAYQQYMDSFGRLGEHEITNPETFESYSTVEISEDGEISLSI</sequence>